<dbReference type="OMA" id="YEHRAYF"/>
<dbReference type="AlphaFoldDB" id="A7TG54"/>
<dbReference type="FunCoup" id="A7TG54">
    <property type="interactions" value="21"/>
</dbReference>
<dbReference type="PANTHER" id="PTHR46640">
    <property type="entry name" value="TRIACYLGLYCEROL LIPASE, PUTATIVE (AFU_ORTHOLOGUE AFUA_6G06510)-RELATED"/>
    <property type="match status" value="1"/>
</dbReference>
<reference evidence="5 6" key="1">
    <citation type="journal article" date="2007" name="Proc. Natl. Acad. Sci. U.S.A.">
        <title>Independent sorting-out of thousands of duplicated gene pairs in two yeast species descended from a whole-genome duplication.</title>
        <authorList>
            <person name="Scannell D.R."/>
            <person name="Frank A.C."/>
            <person name="Conant G.C."/>
            <person name="Byrne K.P."/>
            <person name="Woolfit M."/>
            <person name="Wolfe K.H."/>
        </authorList>
    </citation>
    <scope>NUCLEOTIDE SEQUENCE [LARGE SCALE GENOMIC DNA]</scope>
    <source>
        <strain evidence="6">ATCC 22028 / DSM 70294 / BCRC 21397 / CBS 2163 / NBRC 10782 / NRRL Y-8283 / UCD 57-17</strain>
    </source>
</reference>
<accession>A7TG54</accession>
<dbReference type="HOGENOM" id="CLU_032957_3_0_1"/>
<dbReference type="InterPro" id="IPR051299">
    <property type="entry name" value="AB_hydrolase_lip/est"/>
</dbReference>
<gene>
    <name evidence="5" type="ORF">Kpol_1028p87</name>
</gene>
<dbReference type="InterPro" id="IPR002921">
    <property type="entry name" value="Fungal_lipase-type"/>
</dbReference>
<evidence type="ECO:0000256" key="1">
    <source>
        <dbReference type="ARBA" id="ARBA00013279"/>
    </source>
</evidence>
<dbReference type="OrthoDB" id="406844at2759"/>
<dbReference type="PANTHER" id="PTHR46640:SF3">
    <property type="entry name" value="LIPASE LIH1-RELATED"/>
    <property type="match status" value="1"/>
</dbReference>
<protein>
    <recommendedName>
        <fullName evidence="1">triacylglycerol lipase</fullName>
        <ecNumber evidence="1">3.1.1.3</ecNumber>
    </recommendedName>
</protein>
<organism evidence="6">
    <name type="scientific">Vanderwaltozyma polyspora (strain ATCC 22028 / DSM 70294 / BCRC 21397 / CBS 2163 / NBRC 10782 / NRRL Y-8283 / UCD 57-17)</name>
    <name type="common">Kluyveromyces polysporus</name>
    <dbReference type="NCBI Taxonomy" id="436907"/>
    <lineage>
        <taxon>Eukaryota</taxon>
        <taxon>Fungi</taxon>
        <taxon>Dikarya</taxon>
        <taxon>Ascomycota</taxon>
        <taxon>Saccharomycotina</taxon>
        <taxon>Saccharomycetes</taxon>
        <taxon>Saccharomycetales</taxon>
        <taxon>Saccharomycetaceae</taxon>
        <taxon>Vanderwaltozyma</taxon>
    </lineage>
</organism>
<evidence type="ECO:0000256" key="2">
    <source>
        <dbReference type="ARBA" id="ARBA00022801"/>
    </source>
</evidence>
<dbReference type="PhylomeDB" id="A7TG54"/>
<dbReference type="KEGG" id="vpo:Kpol_1028p87"/>
<evidence type="ECO:0000313" key="6">
    <source>
        <dbReference type="Proteomes" id="UP000000267"/>
    </source>
</evidence>
<proteinExistence type="predicted"/>
<feature type="domain" description="Fungal lipase-type" evidence="4">
    <location>
        <begin position="215"/>
        <end position="380"/>
    </location>
</feature>
<dbReference type="CDD" id="cd00519">
    <property type="entry name" value="Lipase_3"/>
    <property type="match status" value="1"/>
</dbReference>
<dbReference type="GO" id="GO:0004806">
    <property type="term" value="F:triacylglycerol lipase activity"/>
    <property type="evidence" value="ECO:0007669"/>
    <property type="project" value="UniProtKB-EC"/>
</dbReference>
<name>A7TG54_VANPO</name>
<dbReference type="InParanoid" id="A7TG54"/>
<dbReference type="Pfam" id="PF01764">
    <property type="entry name" value="Lipase_3"/>
    <property type="match status" value="1"/>
</dbReference>
<feature type="chain" id="PRO_5002715716" description="triacylglycerol lipase" evidence="3">
    <location>
        <begin position="20"/>
        <end position="447"/>
    </location>
</feature>
<dbReference type="EMBL" id="DS480385">
    <property type="protein sequence ID" value="EDO18811.1"/>
    <property type="molecule type" value="Genomic_DNA"/>
</dbReference>
<dbReference type="GeneID" id="5547127"/>
<evidence type="ECO:0000256" key="3">
    <source>
        <dbReference type="SAM" id="SignalP"/>
    </source>
</evidence>
<feature type="signal peptide" evidence="3">
    <location>
        <begin position="1"/>
        <end position="19"/>
    </location>
</feature>
<keyword evidence="6" id="KW-1185">Reference proteome</keyword>
<dbReference type="RefSeq" id="XP_001646669.1">
    <property type="nucleotide sequence ID" value="XM_001646619.1"/>
</dbReference>
<sequence length="447" mass="50802">MAFRRALYLTLAFVALARSTSLMDEAEEVRIVNITEPIIHFTTTVAGTNQDVTIDNNDYNQLSNVDPADSHLNSDEGIQALGKQYAGVGAGVSTGVSTEFTTDELQSCTGENDYCKDSNQYARKENQRVEIDEDLYERLVYFSKACCMTNCISDGLLFQNKTLREGGCPQHLKFCSAEEDNPTVNNTHVEMVLSADRGEMGTGYVIVDHPKNVIIIAFRGSSTRQDWFNDFQIFPTNYAPGSLAEYNNLVESGKIDACEDCKIHRGFYRFRETLGRQFLHKVDSIFETYPTYNIVVVGHSLGAAMASIAAIELKLRGYEPTVFTYAMPRIFNGSLKAWIDKLFHTERIHEESIKAGKLMYRGGYFRIIHNQDYIPMVPPFYDSAGLEIFIKKIELPHLIEDLEYRGKSTSAFDYSGFEPNTFEYVQDWLHMYEHRAYFILIKDCSGF</sequence>
<dbReference type="GO" id="GO:0006629">
    <property type="term" value="P:lipid metabolic process"/>
    <property type="evidence" value="ECO:0007669"/>
    <property type="project" value="InterPro"/>
</dbReference>
<dbReference type="Gene3D" id="3.40.50.1820">
    <property type="entry name" value="alpha/beta hydrolase"/>
    <property type="match status" value="1"/>
</dbReference>
<dbReference type="Proteomes" id="UP000000267">
    <property type="component" value="Unassembled WGS sequence"/>
</dbReference>
<keyword evidence="3" id="KW-0732">Signal</keyword>
<dbReference type="eggNOG" id="KOG4569">
    <property type="taxonomic scope" value="Eukaryota"/>
</dbReference>
<evidence type="ECO:0000313" key="5">
    <source>
        <dbReference type="EMBL" id="EDO18811.1"/>
    </source>
</evidence>
<keyword evidence="2" id="KW-0378">Hydrolase</keyword>
<evidence type="ECO:0000259" key="4">
    <source>
        <dbReference type="Pfam" id="PF01764"/>
    </source>
</evidence>
<dbReference type="SUPFAM" id="SSF53474">
    <property type="entry name" value="alpha/beta-Hydrolases"/>
    <property type="match status" value="1"/>
</dbReference>
<dbReference type="InterPro" id="IPR029058">
    <property type="entry name" value="AB_hydrolase_fold"/>
</dbReference>
<dbReference type="EC" id="3.1.1.3" evidence="1"/>